<comment type="catalytic activity">
    <reaction evidence="4">
        <text>apo-[citrate lyase ACP] + 2'-(5''-triphospho-alpha-D-ribosyl)-3'-dephospho-CoA = holo-[citrate lyase ACP] + diphosphate</text>
        <dbReference type="Rhea" id="RHEA:16333"/>
        <dbReference type="Rhea" id="RHEA-COMP:10157"/>
        <dbReference type="Rhea" id="RHEA-COMP:10158"/>
        <dbReference type="ChEBI" id="CHEBI:29999"/>
        <dbReference type="ChEBI" id="CHEBI:33019"/>
        <dbReference type="ChEBI" id="CHEBI:61378"/>
        <dbReference type="ChEBI" id="CHEBI:82683"/>
        <dbReference type="EC" id="2.7.7.61"/>
    </reaction>
</comment>
<dbReference type="GO" id="GO:0050519">
    <property type="term" value="F:holo-citrate lyase synthase activity"/>
    <property type="evidence" value="ECO:0007669"/>
    <property type="project" value="UniProtKB-EC"/>
</dbReference>
<dbReference type="Pfam" id="PF03802">
    <property type="entry name" value="CitX"/>
    <property type="match status" value="1"/>
</dbReference>
<keyword evidence="5" id="KW-0456">Lyase</keyword>
<evidence type="ECO:0000313" key="5">
    <source>
        <dbReference type="EMBL" id="UQS83166.1"/>
    </source>
</evidence>
<protein>
    <recommendedName>
        <fullName evidence="1">citrate lyase holo-[acyl-carrier protein] synthase</fullName>
        <ecNumber evidence="1">2.7.7.61</ecNumber>
    </recommendedName>
</protein>
<dbReference type="NCBIfam" id="TIGR03124">
    <property type="entry name" value="citrate_citX"/>
    <property type="match status" value="1"/>
</dbReference>
<proteinExistence type="predicted"/>
<sequence>MILDEGKPQSLLKILQNKEWRQYYQRQLLDRAPQASLVAVKLNIPGAIKNNFYLQKMFQSGWQELLAQIKLESTILESAVYLQLSTGPEAFATTKLNSTDLKQITIAFEDNFALGRLFDADVLCSDTPQPFSRQDLALPPRRCLVCDLPAKQCAREQTHSKAQLRQAIENYYQNYFGA</sequence>
<evidence type="ECO:0000256" key="3">
    <source>
        <dbReference type="ARBA" id="ARBA00022695"/>
    </source>
</evidence>
<evidence type="ECO:0000313" key="6">
    <source>
        <dbReference type="Proteomes" id="UP000831947"/>
    </source>
</evidence>
<dbReference type="EC" id="2.7.7.61" evidence="1"/>
<organism evidence="5 6">
    <name type="scientific">Bombilactobacillus thymidiniphilus</name>
    <dbReference type="NCBI Taxonomy" id="2923363"/>
    <lineage>
        <taxon>Bacteria</taxon>
        <taxon>Bacillati</taxon>
        <taxon>Bacillota</taxon>
        <taxon>Bacilli</taxon>
        <taxon>Lactobacillales</taxon>
        <taxon>Lactobacillaceae</taxon>
        <taxon>Bombilactobacillus</taxon>
    </lineage>
</organism>
<evidence type="ECO:0000256" key="4">
    <source>
        <dbReference type="ARBA" id="ARBA00048574"/>
    </source>
</evidence>
<name>A0ABY4PCD5_9LACO</name>
<keyword evidence="6" id="KW-1185">Reference proteome</keyword>
<dbReference type="GO" id="GO:0016829">
    <property type="term" value="F:lyase activity"/>
    <property type="evidence" value="ECO:0007669"/>
    <property type="project" value="UniProtKB-KW"/>
</dbReference>
<dbReference type="EMBL" id="CP093365">
    <property type="protein sequence ID" value="UQS83166.1"/>
    <property type="molecule type" value="Genomic_DNA"/>
</dbReference>
<keyword evidence="2 5" id="KW-0808">Transferase</keyword>
<reference evidence="5 6" key="1">
    <citation type="journal article" date="2022" name="Int. J. Syst. Evol. Microbiol.">
        <title>Apilactobacillus apisilvae sp. nov., Nicolia spurrieriana gen. nov. sp. nov., Bombilactobacillus folatiphilus sp. nov. and Bombilactobacillus thymidiniphilus sp. nov., four new lactic acid bacterial isolates from stingless bees Tetragonula carbonaria and Austroplebeia australis.</title>
        <authorList>
            <person name="Oliphant S.A."/>
            <person name="Watson-Haigh N.S."/>
            <person name="Sumby K.M."/>
            <person name="Gardner J."/>
            <person name="Groom S."/>
            <person name="Jiranek V."/>
        </authorList>
    </citation>
    <scope>NUCLEOTIDE SEQUENCE [LARGE SCALE GENOMIC DNA]</scope>
    <source>
        <strain evidence="5 6">SG4_A1</strain>
    </source>
</reference>
<evidence type="ECO:0000256" key="2">
    <source>
        <dbReference type="ARBA" id="ARBA00022679"/>
    </source>
</evidence>
<gene>
    <name evidence="5" type="primary">citX</name>
    <name evidence="5" type="ORF">MOO47_05100</name>
</gene>
<keyword evidence="3 5" id="KW-0548">Nucleotidyltransferase</keyword>
<evidence type="ECO:0000256" key="1">
    <source>
        <dbReference type="ARBA" id="ARBA00012524"/>
    </source>
</evidence>
<dbReference type="Proteomes" id="UP000831947">
    <property type="component" value="Chromosome"/>
</dbReference>
<dbReference type="RefSeq" id="WP_249512393.1">
    <property type="nucleotide sequence ID" value="NZ_CP093365.1"/>
</dbReference>
<accession>A0ABY4PCD5</accession>
<dbReference type="InterPro" id="IPR005551">
    <property type="entry name" value="CitX"/>
</dbReference>